<evidence type="ECO:0000313" key="2">
    <source>
        <dbReference type="Proteomes" id="UP000532769"/>
    </source>
</evidence>
<proteinExistence type="predicted"/>
<protein>
    <submittedName>
        <fullName evidence="1">Uncharacterized protein</fullName>
    </submittedName>
</protein>
<keyword evidence="2" id="KW-1185">Reference proteome</keyword>
<comment type="caution">
    <text evidence="1">The sequence shown here is derived from an EMBL/GenBank/DDBJ whole genome shotgun (WGS) entry which is preliminary data.</text>
</comment>
<gene>
    <name evidence="1" type="ORF">BDD39_000847</name>
</gene>
<name>A0A846MCY5_9BACL</name>
<organism evidence="1 2">
    <name type="scientific">Saccharococcus thermophilus</name>
    <dbReference type="NCBI Taxonomy" id="29396"/>
    <lineage>
        <taxon>Bacteria</taxon>
        <taxon>Bacillati</taxon>
        <taxon>Bacillota</taxon>
        <taxon>Bacilli</taxon>
        <taxon>Bacillales</taxon>
        <taxon>Anoxybacillaceae</taxon>
        <taxon>Saccharococcus</taxon>
    </lineage>
</organism>
<sequence>MNKLAKKDKYKLSEEDYAKLEKAKMFVWMEKGEASGPALDVIQLFRVLPMLLASICKKKHNSNFFC</sequence>
<dbReference type="Proteomes" id="UP000532769">
    <property type="component" value="Unassembled WGS sequence"/>
</dbReference>
<accession>A0A846MCY5</accession>
<evidence type="ECO:0000313" key="1">
    <source>
        <dbReference type="EMBL" id="NIK14337.1"/>
    </source>
</evidence>
<reference evidence="1 2" key="1">
    <citation type="submission" date="2020-03" db="EMBL/GenBank/DDBJ databases">
        <title>Genomic Encyclopedia of Archaeal and Bacterial Type Strains, Phase II (KMG-II): from individual species to whole genera.</title>
        <authorList>
            <person name="Goeker M."/>
        </authorList>
    </citation>
    <scope>NUCLEOTIDE SEQUENCE [LARGE SCALE GENOMIC DNA]</scope>
    <source>
        <strain evidence="1 2">DSM 4749</strain>
    </source>
</reference>
<dbReference type="AlphaFoldDB" id="A0A846MCY5"/>
<dbReference type="RefSeq" id="WP_166908521.1">
    <property type="nucleotide sequence ID" value="NZ_JAASRS010000001.1"/>
</dbReference>
<dbReference type="EMBL" id="JAASRS010000001">
    <property type="protein sequence ID" value="NIK14337.1"/>
    <property type="molecule type" value="Genomic_DNA"/>
</dbReference>